<reference evidence="2" key="1">
    <citation type="submission" date="2024-05" db="EMBL/GenBank/DDBJ databases">
        <title>30 novel species of actinomycetes from the DSMZ collection.</title>
        <authorList>
            <person name="Nouioui I."/>
        </authorList>
    </citation>
    <scope>NUCLEOTIDE SEQUENCE</scope>
    <source>
        <strain evidence="2">DSM 40712</strain>
    </source>
</reference>
<name>A0ABU3AHX5_9ACTN</name>
<accession>A0ABU3AHX5</accession>
<evidence type="ECO:0000313" key="2">
    <source>
        <dbReference type="EMBL" id="MDT0608683.1"/>
    </source>
</evidence>
<proteinExistence type="predicted"/>
<organism evidence="2 3">
    <name type="scientific">Streptomyces lancefieldiae</name>
    <dbReference type="NCBI Taxonomy" id="3075520"/>
    <lineage>
        <taxon>Bacteria</taxon>
        <taxon>Bacillati</taxon>
        <taxon>Actinomycetota</taxon>
        <taxon>Actinomycetes</taxon>
        <taxon>Kitasatosporales</taxon>
        <taxon>Streptomycetaceae</taxon>
        <taxon>Streptomyces</taxon>
    </lineage>
</organism>
<keyword evidence="3" id="KW-1185">Reference proteome</keyword>
<dbReference type="Proteomes" id="UP001180724">
    <property type="component" value="Unassembled WGS sequence"/>
</dbReference>
<protein>
    <submittedName>
        <fullName evidence="2">Uncharacterized protein</fullName>
    </submittedName>
</protein>
<feature type="region of interest" description="Disordered" evidence="1">
    <location>
        <begin position="14"/>
        <end position="64"/>
    </location>
</feature>
<evidence type="ECO:0000256" key="1">
    <source>
        <dbReference type="SAM" id="MobiDB-lite"/>
    </source>
</evidence>
<sequence length="99" mass="10252">MNASIVLSNFSTNSSRMLSSTNTRDPATQTCPALPRKPAATPRTATSRSASAKTTDGDLPPSSSVMRLSVSVAWRRTSLPVAVDPVKAIFATPGCATSA</sequence>
<feature type="compositionally biased region" description="Low complexity" evidence="1">
    <location>
        <begin position="36"/>
        <end position="54"/>
    </location>
</feature>
<comment type="caution">
    <text evidence="2">The sequence shown here is derived from an EMBL/GenBank/DDBJ whole genome shotgun (WGS) entry which is preliminary data.</text>
</comment>
<evidence type="ECO:0000313" key="3">
    <source>
        <dbReference type="Proteomes" id="UP001180724"/>
    </source>
</evidence>
<feature type="compositionally biased region" description="Polar residues" evidence="1">
    <location>
        <begin position="14"/>
        <end position="31"/>
    </location>
</feature>
<dbReference type="EMBL" id="JAVRFH010000001">
    <property type="protein sequence ID" value="MDT0608683.1"/>
    <property type="molecule type" value="Genomic_DNA"/>
</dbReference>
<gene>
    <name evidence="2" type="ORF">RM812_00255</name>
</gene>